<dbReference type="InterPro" id="IPR050527">
    <property type="entry name" value="Snail/Krueppel_Znf"/>
</dbReference>
<keyword evidence="4 7" id="KW-0863">Zinc-finger</keyword>
<evidence type="ECO:0000256" key="6">
    <source>
        <dbReference type="ARBA" id="ARBA00023242"/>
    </source>
</evidence>
<dbReference type="STRING" id="104259.A0A0F7TRH3"/>
<keyword evidence="11" id="KW-1185">Reference proteome</keyword>
<dbReference type="Pfam" id="PF00096">
    <property type="entry name" value="zf-C2H2"/>
    <property type="match status" value="2"/>
</dbReference>
<keyword evidence="6" id="KW-0539">Nucleus</keyword>
<keyword evidence="2" id="KW-0479">Metal-binding</keyword>
<comment type="subcellular location">
    <subcellularLocation>
        <location evidence="1">Nucleus</location>
    </subcellularLocation>
</comment>
<sequence>MDRTSRQSSSMASFNPVAAYASPVSATASQGPGFPATVGLGISGLEASYDPMTGYSSQFPFSTNCVTPNNLTLNECFYNLPLEADDFCGRSCYEIYNGIPDPSQSSLGFYDTQPTSIAHGYEPGMEIGVGYDMSPRQMTGMPGPWPNTPLSAPPSPLQSIPTAVAQTIESQWNFGIYPQSNTPIHSQASSHHIALHPPIPLVSQCDPSRSTSAMPAVPFSQVASTSDTTADAISKTTKRGRKPSAEKGGKCPVCGLYFTRRSNCVAHQKKHDPTFHRAIPCHECSKSFGRNSDLRRHIDTVHRGIRKHVCKWCSRRYTRWENMAKHFAECEERPENERTPPPPHRLSRDPERCSISPPRLQN</sequence>
<evidence type="ECO:0000256" key="2">
    <source>
        <dbReference type="ARBA" id="ARBA00022723"/>
    </source>
</evidence>
<evidence type="ECO:0000256" key="4">
    <source>
        <dbReference type="ARBA" id="ARBA00022771"/>
    </source>
</evidence>
<keyword evidence="3" id="KW-0677">Repeat</keyword>
<dbReference type="GO" id="GO:0000978">
    <property type="term" value="F:RNA polymerase II cis-regulatory region sequence-specific DNA binding"/>
    <property type="evidence" value="ECO:0007669"/>
    <property type="project" value="TreeGrafter"/>
</dbReference>
<dbReference type="PANTHER" id="PTHR24388:SF54">
    <property type="entry name" value="PROTEIN ESCARGOT"/>
    <property type="match status" value="1"/>
</dbReference>
<evidence type="ECO:0000256" key="8">
    <source>
        <dbReference type="SAM" id="MobiDB-lite"/>
    </source>
</evidence>
<dbReference type="InterPro" id="IPR036236">
    <property type="entry name" value="Znf_C2H2_sf"/>
</dbReference>
<evidence type="ECO:0000313" key="10">
    <source>
        <dbReference type="EMBL" id="CEJ57995.1"/>
    </source>
</evidence>
<dbReference type="EMBL" id="CDHK01000006">
    <property type="protein sequence ID" value="CEJ57995.1"/>
    <property type="molecule type" value="Genomic_DNA"/>
</dbReference>
<dbReference type="SUPFAM" id="SSF57667">
    <property type="entry name" value="beta-beta-alpha zinc fingers"/>
    <property type="match status" value="2"/>
</dbReference>
<dbReference type="GO" id="GO:0005634">
    <property type="term" value="C:nucleus"/>
    <property type="evidence" value="ECO:0007669"/>
    <property type="project" value="UniProtKB-SubCell"/>
</dbReference>
<organism evidence="10 11">
    <name type="scientific">Penicillium brasilianum</name>
    <dbReference type="NCBI Taxonomy" id="104259"/>
    <lineage>
        <taxon>Eukaryota</taxon>
        <taxon>Fungi</taxon>
        <taxon>Dikarya</taxon>
        <taxon>Ascomycota</taxon>
        <taxon>Pezizomycotina</taxon>
        <taxon>Eurotiomycetes</taxon>
        <taxon>Eurotiomycetidae</taxon>
        <taxon>Eurotiales</taxon>
        <taxon>Aspergillaceae</taxon>
        <taxon>Penicillium</taxon>
    </lineage>
</organism>
<dbReference type="Gene3D" id="3.30.160.60">
    <property type="entry name" value="Classic Zinc Finger"/>
    <property type="match status" value="1"/>
</dbReference>
<feature type="region of interest" description="Disordered" evidence="8">
    <location>
        <begin position="228"/>
        <end position="247"/>
    </location>
</feature>
<name>A0A0F7TRH3_PENBI</name>
<dbReference type="InterPro" id="IPR013087">
    <property type="entry name" value="Znf_C2H2_type"/>
</dbReference>
<evidence type="ECO:0000256" key="7">
    <source>
        <dbReference type="PROSITE-ProRule" id="PRU00042"/>
    </source>
</evidence>
<keyword evidence="5" id="KW-0862">Zinc</keyword>
<dbReference type="AlphaFoldDB" id="A0A0F7TRH3"/>
<reference evidence="11" key="1">
    <citation type="journal article" date="2015" name="Genome Announc.">
        <title>Draft genome sequence of the fungus Penicillium brasilianum MG11.</title>
        <authorList>
            <person name="Horn F."/>
            <person name="Linde J."/>
            <person name="Mattern D.J."/>
            <person name="Walther G."/>
            <person name="Guthke R."/>
            <person name="Brakhage A.A."/>
            <person name="Valiante V."/>
        </authorList>
    </citation>
    <scope>NUCLEOTIDE SEQUENCE [LARGE SCALE GENOMIC DNA]</scope>
    <source>
        <strain evidence="11">MG11</strain>
    </source>
</reference>
<dbReference type="PROSITE" id="PS50157">
    <property type="entry name" value="ZINC_FINGER_C2H2_2"/>
    <property type="match status" value="2"/>
</dbReference>
<evidence type="ECO:0000313" key="11">
    <source>
        <dbReference type="Proteomes" id="UP000042958"/>
    </source>
</evidence>
<evidence type="ECO:0000256" key="3">
    <source>
        <dbReference type="ARBA" id="ARBA00022737"/>
    </source>
</evidence>
<accession>A0A0F7TRH3</accession>
<dbReference type="Proteomes" id="UP000042958">
    <property type="component" value="Unassembled WGS sequence"/>
</dbReference>
<dbReference type="GO" id="GO:0000981">
    <property type="term" value="F:DNA-binding transcription factor activity, RNA polymerase II-specific"/>
    <property type="evidence" value="ECO:0007669"/>
    <property type="project" value="TreeGrafter"/>
</dbReference>
<dbReference type="PANTHER" id="PTHR24388">
    <property type="entry name" value="ZINC FINGER PROTEIN"/>
    <property type="match status" value="1"/>
</dbReference>
<gene>
    <name evidence="10" type="ORF">PMG11_06667</name>
</gene>
<evidence type="ECO:0000256" key="1">
    <source>
        <dbReference type="ARBA" id="ARBA00004123"/>
    </source>
</evidence>
<evidence type="ECO:0000256" key="5">
    <source>
        <dbReference type="ARBA" id="ARBA00022833"/>
    </source>
</evidence>
<proteinExistence type="predicted"/>
<dbReference type="PROSITE" id="PS00028">
    <property type="entry name" value="ZINC_FINGER_C2H2_1"/>
    <property type="match status" value="1"/>
</dbReference>
<dbReference type="OrthoDB" id="6910977at2759"/>
<feature type="domain" description="C2H2-type" evidence="9">
    <location>
        <begin position="279"/>
        <end position="307"/>
    </location>
</feature>
<feature type="region of interest" description="Disordered" evidence="8">
    <location>
        <begin position="330"/>
        <end position="362"/>
    </location>
</feature>
<dbReference type="SMART" id="SM00355">
    <property type="entry name" value="ZnF_C2H2"/>
    <property type="match status" value="3"/>
</dbReference>
<dbReference type="GO" id="GO:0008270">
    <property type="term" value="F:zinc ion binding"/>
    <property type="evidence" value="ECO:0007669"/>
    <property type="project" value="UniProtKB-KW"/>
</dbReference>
<evidence type="ECO:0000259" key="9">
    <source>
        <dbReference type="PROSITE" id="PS50157"/>
    </source>
</evidence>
<protein>
    <recommendedName>
        <fullName evidence="9">C2H2-type domain-containing protein</fullName>
    </recommendedName>
</protein>
<feature type="domain" description="C2H2-type" evidence="9">
    <location>
        <begin position="249"/>
        <end position="271"/>
    </location>
</feature>